<organism evidence="1 2">
    <name type="scientific">Acidithiobacillus ferrooxidans (strain ATCC 23270 / DSM 14882 / CIP 104768 / NCIMB 8455)</name>
    <name type="common">Ferrobacillus ferrooxidans (strain ATCC 23270)</name>
    <dbReference type="NCBI Taxonomy" id="243159"/>
    <lineage>
        <taxon>Bacteria</taxon>
        <taxon>Pseudomonadati</taxon>
        <taxon>Pseudomonadota</taxon>
        <taxon>Acidithiobacillia</taxon>
        <taxon>Acidithiobacillales</taxon>
        <taxon>Acidithiobacillaceae</taxon>
        <taxon>Acidithiobacillus</taxon>
    </lineage>
</organism>
<dbReference type="KEGG" id="afr:AFE_3088"/>
<dbReference type="HOGENOM" id="CLU_3178957_0_0_6"/>
<evidence type="ECO:0000313" key="1">
    <source>
        <dbReference type="EMBL" id="ACK78778.1"/>
    </source>
</evidence>
<gene>
    <name evidence="1" type="ordered locus">AFE_3088</name>
</gene>
<dbReference type="Proteomes" id="UP000001362">
    <property type="component" value="Chromosome"/>
</dbReference>
<dbReference type="STRING" id="243159.AFE_3088"/>
<keyword evidence="2" id="KW-1185">Reference proteome</keyword>
<accession>B7JAJ2</accession>
<evidence type="ECO:0000313" key="2">
    <source>
        <dbReference type="Proteomes" id="UP000001362"/>
    </source>
</evidence>
<protein>
    <submittedName>
        <fullName evidence="1">Uncharacterized protein</fullName>
    </submittedName>
</protein>
<dbReference type="AlphaFoldDB" id="B7JAJ2"/>
<proteinExistence type="predicted"/>
<sequence length="46" mass="4894">MHGEHGVMLNLLGKMVIEAGMPVALASVAGRAIRLTSRPPRGEGRR</sequence>
<dbReference type="PaxDb" id="243159-AFE_3088"/>
<reference evidence="1 2" key="1">
    <citation type="journal article" date="2008" name="BMC Genomics">
        <title>Acidithiobacillus ferrooxidans metabolism: from genome sequence to industrial applications.</title>
        <authorList>
            <person name="Valdes J."/>
            <person name="Pedroso I."/>
            <person name="Quatrini R."/>
            <person name="Dodson R.J."/>
            <person name="Tettelin H."/>
            <person name="Blake R.II."/>
            <person name="Eisen J.A."/>
            <person name="Holmes D.S."/>
        </authorList>
    </citation>
    <scope>NUCLEOTIDE SEQUENCE [LARGE SCALE GENOMIC DNA]</scope>
    <source>
        <strain evidence="2">ATCC 23270 / DSM 14882 / CIP 104768 / NCIMB 8455</strain>
    </source>
</reference>
<name>B7JAJ2_ACIF2</name>
<dbReference type="EMBL" id="CP001219">
    <property type="protein sequence ID" value="ACK78778.1"/>
    <property type="molecule type" value="Genomic_DNA"/>
</dbReference>